<sequence>MSSPEFKGLAASRWASDVTSDVTSWPRPPPAQFNPTVGSAGTGQLGPSSSSSSSSPLRRLANMSSSAASYNDQAQLPQGQQLSRFLKIVARLKWKLPFLEGGYGIAINRVGKAQQKIESDEIHFKLDFHEYYMLIERALVHLMGVYDIVIYAQKDPSGRGYGIRDANKNDPDVFRDRSQPHQYHENVLLALGDPANPLHETLGQPGVRKQFARAKELRNRWKNADEAGSSRFTPAPLETYNLREILQTILQALEQAFYVTDQFVRRQNPGVDEDEPMSTADWTTDSADWEFMVDASKYFIRVASSLYYSFKHTANSITPEKSFKFPALPEHLNKTTLKTAITDSKRVIVDWEVV</sequence>
<dbReference type="AlphaFoldDB" id="A0A439DAF1"/>
<feature type="region of interest" description="Disordered" evidence="1">
    <location>
        <begin position="1"/>
        <end position="58"/>
    </location>
</feature>
<proteinExistence type="predicted"/>
<comment type="caution">
    <text evidence="2">The sequence shown here is derived from an EMBL/GenBank/DDBJ whole genome shotgun (WGS) entry which is preliminary data.</text>
</comment>
<keyword evidence="3" id="KW-1185">Reference proteome</keyword>
<gene>
    <name evidence="2" type="ORF">EKO27_g3691</name>
</gene>
<organism evidence="2 3">
    <name type="scientific">Xylaria grammica</name>
    <dbReference type="NCBI Taxonomy" id="363999"/>
    <lineage>
        <taxon>Eukaryota</taxon>
        <taxon>Fungi</taxon>
        <taxon>Dikarya</taxon>
        <taxon>Ascomycota</taxon>
        <taxon>Pezizomycotina</taxon>
        <taxon>Sordariomycetes</taxon>
        <taxon>Xylariomycetidae</taxon>
        <taxon>Xylariales</taxon>
        <taxon>Xylariaceae</taxon>
        <taxon>Xylaria</taxon>
    </lineage>
</organism>
<accession>A0A439DAF1</accession>
<protein>
    <submittedName>
        <fullName evidence="2">Uncharacterized protein</fullName>
    </submittedName>
</protein>
<dbReference type="Proteomes" id="UP000286045">
    <property type="component" value="Unassembled WGS sequence"/>
</dbReference>
<evidence type="ECO:0000256" key="1">
    <source>
        <dbReference type="SAM" id="MobiDB-lite"/>
    </source>
</evidence>
<evidence type="ECO:0000313" key="3">
    <source>
        <dbReference type="Proteomes" id="UP000286045"/>
    </source>
</evidence>
<evidence type="ECO:0000313" key="2">
    <source>
        <dbReference type="EMBL" id="RWA11382.1"/>
    </source>
</evidence>
<dbReference type="STRING" id="363999.A0A439DAF1"/>
<reference evidence="2 3" key="1">
    <citation type="submission" date="2018-12" db="EMBL/GenBank/DDBJ databases">
        <title>Draft genome sequence of Xylaria grammica IHI A82.</title>
        <authorList>
            <person name="Buettner E."/>
            <person name="Kellner H."/>
        </authorList>
    </citation>
    <scope>NUCLEOTIDE SEQUENCE [LARGE SCALE GENOMIC DNA]</scope>
    <source>
        <strain evidence="2 3">IHI A82</strain>
    </source>
</reference>
<dbReference type="EMBL" id="RYZI01000081">
    <property type="protein sequence ID" value="RWA11382.1"/>
    <property type="molecule type" value="Genomic_DNA"/>
</dbReference>
<name>A0A439DAF1_9PEZI</name>